<feature type="transmembrane region" description="Helical" evidence="7">
    <location>
        <begin position="78"/>
        <end position="95"/>
    </location>
</feature>
<feature type="transmembrane region" description="Helical" evidence="7">
    <location>
        <begin position="20"/>
        <end position="44"/>
    </location>
</feature>
<keyword evidence="4 7" id="KW-0812">Transmembrane</keyword>
<proteinExistence type="inferred from homology"/>
<evidence type="ECO:0000259" key="8">
    <source>
        <dbReference type="Pfam" id="PF04239"/>
    </source>
</evidence>
<accession>A0ABP9E478</accession>
<dbReference type="Pfam" id="PF20730">
    <property type="entry name" value="YetF_N"/>
    <property type="match status" value="1"/>
</dbReference>
<gene>
    <name evidence="10" type="ORF">GCM10023332_20600</name>
</gene>
<reference evidence="11" key="1">
    <citation type="journal article" date="2019" name="Int. J. Syst. Evol. Microbiol.">
        <title>The Global Catalogue of Microorganisms (GCM) 10K type strain sequencing project: providing services to taxonomists for standard genome sequencing and annotation.</title>
        <authorList>
            <consortium name="The Broad Institute Genomics Platform"/>
            <consortium name="The Broad Institute Genome Sequencing Center for Infectious Disease"/>
            <person name="Wu L."/>
            <person name="Ma J."/>
        </authorList>
    </citation>
    <scope>NUCLEOTIDE SEQUENCE [LARGE SCALE GENOMIC DNA]</scope>
    <source>
        <strain evidence="11">JCM 18392</strain>
    </source>
</reference>
<keyword evidence="6 7" id="KW-0472">Membrane</keyword>
<evidence type="ECO:0000256" key="1">
    <source>
        <dbReference type="ARBA" id="ARBA00004651"/>
    </source>
</evidence>
<evidence type="ECO:0000259" key="9">
    <source>
        <dbReference type="Pfam" id="PF20730"/>
    </source>
</evidence>
<keyword evidence="5 7" id="KW-1133">Transmembrane helix</keyword>
<evidence type="ECO:0000256" key="2">
    <source>
        <dbReference type="ARBA" id="ARBA00006448"/>
    </source>
</evidence>
<dbReference type="Proteomes" id="UP001501323">
    <property type="component" value="Unassembled WGS sequence"/>
</dbReference>
<keyword evidence="11" id="KW-1185">Reference proteome</keyword>
<sequence length="197" mass="22178">MDTEMIPLDWFRILLGEAPLLFYAEVALRIVMLFAMLLLVLRLLGKREHDSLSPMQQMLMIALGSAAGDVMLYPQIPIAHALLVLIGMSVLTILLEKTAAAFRPVRDYVESRPRVLVRDGQVDFDALRRERTTERELAATLRSKGAVALAQVDLAVLEVTGAISVVLNDRKPRDRDLLEYLLDNSKCSPLQEQRRAR</sequence>
<dbReference type="PANTHER" id="PTHR34582">
    <property type="entry name" value="UPF0702 TRANSMEMBRANE PROTEIN YCAP"/>
    <property type="match status" value="1"/>
</dbReference>
<name>A0ABP9E478_9GAMM</name>
<comment type="subcellular location">
    <subcellularLocation>
        <location evidence="1">Cell membrane</location>
        <topology evidence="1">Multi-pass membrane protein</topology>
    </subcellularLocation>
</comment>
<dbReference type="InterPro" id="IPR007353">
    <property type="entry name" value="DUF421"/>
</dbReference>
<comment type="caution">
    <text evidence="10">The sequence shown here is derived from an EMBL/GenBank/DDBJ whole genome shotgun (WGS) entry which is preliminary data.</text>
</comment>
<evidence type="ECO:0000313" key="10">
    <source>
        <dbReference type="EMBL" id="GAA4868017.1"/>
    </source>
</evidence>
<dbReference type="Pfam" id="PF04239">
    <property type="entry name" value="DUF421"/>
    <property type="match status" value="1"/>
</dbReference>
<evidence type="ECO:0000256" key="5">
    <source>
        <dbReference type="ARBA" id="ARBA00022989"/>
    </source>
</evidence>
<feature type="domain" description="YetF-like N-terminal transmembrane" evidence="9">
    <location>
        <begin position="23"/>
        <end position="96"/>
    </location>
</feature>
<evidence type="ECO:0000256" key="7">
    <source>
        <dbReference type="SAM" id="Phobius"/>
    </source>
</evidence>
<evidence type="ECO:0000256" key="4">
    <source>
        <dbReference type="ARBA" id="ARBA00022692"/>
    </source>
</evidence>
<evidence type="ECO:0000256" key="6">
    <source>
        <dbReference type="ARBA" id="ARBA00023136"/>
    </source>
</evidence>
<evidence type="ECO:0000256" key="3">
    <source>
        <dbReference type="ARBA" id="ARBA00022475"/>
    </source>
</evidence>
<feature type="domain" description="YetF C-terminal" evidence="8">
    <location>
        <begin position="102"/>
        <end position="170"/>
    </location>
</feature>
<comment type="similarity">
    <text evidence="2">Belongs to the UPF0702 family.</text>
</comment>
<dbReference type="EMBL" id="BAABJY010000002">
    <property type="protein sequence ID" value="GAA4868017.1"/>
    <property type="molecule type" value="Genomic_DNA"/>
</dbReference>
<dbReference type="PANTHER" id="PTHR34582:SF6">
    <property type="entry name" value="UPF0702 TRANSMEMBRANE PROTEIN YCAP"/>
    <property type="match status" value="1"/>
</dbReference>
<organism evidence="10 11">
    <name type="scientific">Luteimonas vadosa</name>
    <dbReference type="NCBI Taxonomy" id="1165507"/>
    <lineage>
        <taxon>Bacteria</taxon>
        <taxon>Pseudomonadati</taxon>
        <taxon>Pseudomonadota</taxon>
        <taxon>Gammaproteobacteria</taxon>
        <taxon>Lysobacterales</taxon>
        <taxon>Lysobacteraceae</taxon>
        <taxon>Luteimonas</taxon>
    </lineage>
</organism>
<protein>
    <recommendedName>
        <fullName evidence="12">DUF421 domain-containing protein</fullName>
    </recommendedName>
</protein>
<dbReference type="RefSeq" id="WP_345295396.1">
    <property type="nucleotide sequence ID" value="NZ_BAABJY010000002.1"/>
</dbReference>
<dbReference type="InterPro" id="IPR048454">
    <property type="entry name" value="YetF_N"/>
</dbReference>
<dbReference type="InterPro" id="IPR023090">
    <property type="entry name" value="UPF0702_alpha/beta_dom_sf"/>
</dbReference>
<evidence type="ECO:0008006" key="12">
    <source>
        <dbReference type="Google" id="ProtNLM"/>
    </source>
</evidence>
<keyword evidence="3" id="KW-1003">Cell membrane</keyword>
<evidence type="ECO:0000313" key="11">
    <source>
        <dbReference type="Proteomes" id="UP001501323"/>
    </source>
</evidence>
<dbReference type="Gene3D" id="3.30.240.20">
    <property type="entry name" value="bsu07140 like domains"/>
    <property type="match status" value="1"/>
</dbReference>